<dbReference type="Proteomes" id="UP000003604">
    <property type="component" value="Unassembled WGS sequence"/>
</dbReference>
<organism evidence="1 2">
    <name type="scientific">Grimontia hollisae CIP 101886</name>
    <dbReference type="NCBI Taxonomy" id="675812"/>
    <lineage>
        <taxon>Bacteria</taxon>
        <taxon>Pseudomonadati</taxon>
        <taxon>Pseudomonadota</taxon>
        <taxon>Gammaproteobacteria</taxon>
        <taxon>Vibrionales</taxon>
        <taxon>Vibrionaceae</taxon>
        <taxon>Grimontia</taxon>
    </lineage>
</organism>
<reference evidence="1 2" key="1">
    <citation type="submission" date="2009-10" db="EMBL/GenBank/DDBJ databases">
        <authorList>
            <consortium name="Los Alamos National Laboratory (LANL)"/>
            <consortium name="National Microbial Pathogen Data Resource (NMPDR)"/>
            <person name="Saunders E.H."/>
            <person name="Munk A.C."/>
            <person name="Tapia R."/>
            <person name="Green L."/>
            <person name="Rogers Y."/>
            <person name="Detter J.C."/>
            <person name="Bruce D."/>
            <person name="Brettin T.S."/>
            <person name="Colwell R.R."/>
            <person name="Huq A."/>
            <person name="Grim C.J."/>
            <person name="Hasan N.A."/>
            <person name="Bartels D."/>
            <person name="Vonstein V."/>
        </authorList>
    </citation>
    <scope>NUCLEOTIDE SEQUENCE [LARGE SCALE GENOMIC DNA]</scope>
    <source>
        <strain evidence="1 2">CIP 101886</strain>
    </source>
</reference>
<keyword evidence="2" id="KW-1185">Reference proteome</keyword>
<name>D0IAM9_GRIHO</name>
<accession>D0IAM9</accession>
<dbReference type="EMBL" id="ADAQ01000013">
    <property type="protein sequence ID" value="EEY70947.1"/>
    <property type="molecule type" value="Genomic_DNA"/>
</dbReference>
<proteinExistence type="predicted"/>
<evidence type="ECO:0000313" key="1">
    <source>
        <dbReference type="EMBL" id="EEY70947.1"/>
    </source>
</evidence>
<protein>
    <submittedName>
        <fullName evidence="1">Uncharacterized protein</fullName>
    </submittedName>
</protein>
<evidence type="ECO:0000313" key="2">
    <source>
        <dbReference type="Proteomes" id="UP000003604"/>
    </source>
</evidence>
<dbReference type="AlphaFoldDB" id="D0IAM9"/>
<sequence length="39" mass="4404">MLAFSFFTVMATFAEISSNKRQIYAYATEMNVCVSTDKS</sequence>
<comment type="caution">
    <text evidence="1">The sequence shown here is derived from an EMBL/GenBank/DDBJ whole genome shotgun (WGS) entry which is preliminary data.</text>
</comment>
<gene>
    <name evidence="1" type="ORF">VHA_002806</name>
</gene>